<dbReference type="PROSITE" id="PS00618">
    <property type="entry name" value="RECF_2"/>
    <property type="match status" value="1"/>
</dbReference>
<evidence type="ECO:0000313" key="16">
    <source>
        <dbReference type="Proteomes" id="UP000095350"/>
    </source>
</evidence>
<evidence type="ECO:0000313" key="15">
    <source>
        <dbReference type="EMBL" id="CUN29441.1"/>
    </source>
</evidence>
<accession>A0A173VQD7</accession>
<organism evidence="15 16">
    <name type="scientific">Roseburia intestinalis</name>
    <dbReference type="NCBI Taxonomy" id="166486"/>
    <lineage>
        <taxon>Bacteria</taxon>
        <taxon>Bacillati</taxon>
        <taxon>Bacillota</taxon>
        <taxon>Clostridia</taxon>
        <taxon>Lachnospirales</taxon>
        <taxon>Lachnospiraceae</taxon>
        <taxon>Roseburia</taxon>
    </lineage>
</organism>
<dbReference type="STRING" id="166486.ERS852572_03343"/>
<sequence>MIIQSIELNNFRNYENLHISFDEGTNILFGDNAQGKTNILEAAYLSGTTKSHKGSKDKEMIRFGTNEAHLRTMVLKNGKQYQIDMHLKHNRSKGIAVNKIPMKKASELFGILNIVFFSPEDLNIIKNGPSERRHFLDAELCQLDKIYLSDLSNYNKILNQRNKLLKDMVYRPELSDTLPVWDMQLADTGKKIIRRREQFVKELNEIVHEIHYRISGGREELFLSYEPSVSADLLEQELERVKPRDLKQCQTSVGPHRDDLLFSIAGVDIRKFGSQGQQRTSALSLKLSEIELVRKSIHDTPVLLLDDVLSELDSNRQNYLLNSICDTQTIITCTGLDEFIRNRFEINKVFEVISGQVFEKGQVIERQG</sequence>
<dbReference type="OrthoDB" id="9803889at2"/>
<dbReference type="RefSeq" id="WP_055195856.1">
    <property type="nucleotide sequence ID" value="NZ_CABIYH010000033.1"/>
</dbReference>
<dbReference type="NCBIfam" id="TIGR00611">
    <property type="entry name" value="recf"/>
    <property type="match status" value="1"/>
</dbReference>
<gene>
    <name evidence="12 15" type="primary">recF</name>
    <name evidence="15" type="ORF">ERS852572_03343</name>
</gene>
<evidence type="ECO:0000256" key="9">
    <source>
        <dbReference type="ARBA" id="ARBA00023125"/>
    </source>
</evidence>
<dbReference type="HAMAP" id="MF_00365">
    <property type="entry name" value="RecF"/>
    <property type="match status" value="1"/>
</dbReference>
<dbReference type="PaxDb" id="166486-ERS852572_03343"/>
<name>A0A173VQD7_9FIRM</name>
<keyword evidence="11 12" id="KW-0742">SOS response</keyword>
<evidence type="ECO:0000256" key="1">
    <source>
        <dbReference type="ARBA" id="ARBA00004496"/>
    </source>
</evidence>
<dbReference type="GO" id="GO:0005737">
    <property type="term" value="C:cytoplasm"/>
    <property type="evidence" value="ECO:0007669"/>
    <property type="project" value="UniProtKB-SubCell"/>
</dbReference>
<evidence type="ECO:0000256" key="6">
    <source>
        <dbReference type="ARBA" id="ARBA00022741"/>
    </source>
</evidence>
<comment type="function">
    <text evidence="12 13">The RecF protein is involved in DNA metabolism; it is required for DNA replication and normal SOS inducibility. RecF binds preferentially to single-stranded, linear DNA. It also seems to bind ATP.</text>
</comment>
<keyword evidence="4 12" id="KW-0963">Cytoplasm</keyword>
<dbReference type="PANTHER" id="PTHR32182:SF0">
    <property type="entry name" value="DNA REPLICATION AND REPAIR PROTEIN RECF"/>
    <property type="match status" value="1"/>
</dbReference>
<evidence type="ECO:0000256" key="2">
    <source>
        <dbReference type="ARBA" id="ARBA00008016"/>
    </source>
</evidence>
<dbReference type="InterPro" id="IPR027417">
    <property type="entry name" value="P-loop_NTPase"/>
</dbReference>
<dbReference type="GO" id="GO:0000731">
    <property type="term" value="P:DNA synthesis involved in DNA repair"/>
    <property type="evidence" value="ECO:0007669"/>
    <property type="project" value="TreeGrafter"/>
</dbReference>
<reference evidence="15 16" key="1">
    <citation type="submission" date="2015-09" db="EMBL/GenBank/DDBJ databases">
        <authorList>
            <consortium name="Pathogen Informatics"/>
        </authorList>
    </citation>
    <scope>NUCLEOTIDE SEQUENCE [LARGE SCALE GENOMIC DNA]</scope>
    <source>
        <strain evidence="15 16">2789STDY5834960</strain>
    </source>
</reference>
<keyword evidence="7 12" id="KW-0227">DNA damage</keyword>
<dbReference type="Pfam" id="PF02463">
    <property type="entry name" value="SMC_N"/>
    <property type="match status" value="1"/>
</dbReference>
<feature type="domain" description="RecF/RecN/SMC N-terminal" evidence="14">
    <location>
        <begin position="3"/>
        <end position="333"/>
    </location>
</feature>
<evidence type="ECO:0000256" key="4">
    <source>
        <dbReference type="ARBA" id="ARBA00022490"/>
    </source>
</evidence>
<evidence type="ECO:0000259" key="14">
    <source>
        <dbReference type="Pfam" id="PF02463"/>
    </source>
</evidence>
<dbReference type="Gene3D" id="1.20.1050.90">
    <property type="entry name" value="RecF/RecN/SMC, N-terminal domain"/>
    <property type="match status" value="1"/>
</dbReference>
<dbReference type="GO" id="GO:0003697">
    <property type="term" value="F:single-stranded DNA binding"/>
    <property type="evidence" value="ECO:0007669"/>
    <property type="project" value="UniProtKB-UniRule"/>
</dbReference>
<dbReference type="PANTHER" id="PTHR32182">
    <property type="entry name" value="DNA REPLICATION AND REPAIR PROTEIN RECF"/>
    <property type="match status" value="1"/>
</dbReference>
<keyword evidence="10 12" id="KW-0234">DNA repair</keyword>
<comment type="subcellular location">
    <subcellularLocation>
        <location evidence="1 12 13">Cytoplasm</location>
    </subcellularLocation>
</comment>
<evidence type="ECO:0000256" key="3">
    <source>
        <dbReference type="ARBA" id="ARBA00020170"/>
    </source>
</evidence>
<dbReference type="AlphaFoldDB" id="A0A173VQD7"/>
<evidence type="ECO:0000256" key="5">
    <source>
        <dbReference type="ARBA" id="ARBA00022705"/>
    </source>
</evidence>
<evidence type="ECO:0000256" key="12">
    <source>
        <dbReference type="HAMAP-Rule" id="MF_00365"/>
    </source>
</evidence>
<keyword evidence="6 12" id="KW-0547">Nucleotide-binding</keyword>
<keyword evidence="5 12" id="KW-0235">DNA replication</keyword>
<evidence type="ECO:0000256" key="7">
    <source>
        <dbReference type="ARBA" id="ARBA00022763"/>
    </source>
</evidence>
<dbReference type="GO" id="GO:0009432">
    <property type="term" value="P:SOS response"/>
    <property type="evidence" value="ECO:0007669"/>
    <property type="project" value="UniProtKB-UniRule"/>
</dbReference>
<protein>
    <recommendedName>
        <fullName evidence="3 12">DNA replication and repair protein RecF</fullName>
    </recommendedName>
</protein>
<comment type="similarity">
    <text evidence="2 12 13">Belongs to the RecF family.</text>
</comment>
<dbReference type="InterPro" id="IPR003395">
    <property type="entry name" value="RecF/RecN/SMC_N"/>
</dbReference>
<dbReference type="InterPro" id="IPR042174">
    <property type="entry name" value="RecF_2"/>
</dbReference>
<dbReference type="SUPFAM" id="SSF52540">
    <property type="entry name" value="P-loop containing nucleoside triphosphate hydrolases"/>
    <property type="match status" value="1"/>
</dbReference>
<dbReference type="GO" id="GO:0006302">
    <property type="term" value="P:double-strand break repair"/>
    <property type="evidence" value="ECO:0007669"/>
    <property type="project" value="TreeGrafter"/>
</dbReference>
<dbReference type="EMBL" id="CYXZ01000033">
    <property type="protein sequence ID" value="CUN29441.1"/>
    <property type="molecule type" value="Genomic_DNA"/>
</dbReference>
<feature type="binding site" evidence="12">
    <location>
        <begin position="30"/>
        <end position="37"/>
    </location>
    <ligand>
        <name>ATP</name>
        <dbReference type="ChEBI" id="CHEBI:30616"/>
    </ligand>
</feature>
<dbReference type="Gene3D" id="3.40.50.300">
    <property type="entry name" value="P-loop containing nucleotide triphosphate hydrolases"/>
    <property type="match status" value="1"/>
</dbReference>
<evidence type="ECO:0000256" key="13">
    <source>
        <dbReference type="RuleBase" id="RU000578"/>
    </source>
</evidence>
<dbReference type="GO" id="GO:0006260">
    <property type="term" value="P:DNA replication"/>
    <property type="evidence" value="ECO:0007669"/>
    <property type="project" value="UniProtKB-UniRule"/>
</dbReference>
<dbReference type="InterPro" id="IPR001238">
    <property type="entry name" value="DNA-binding_RecF"/>
</dbReference>
<evidence type="ECO:0000256" key="8">
    <source>
        <dbReference type="ARBA" id="ARBA00022840"/>
    </source>
</evidence>
<dbReference type="GO" id="GO:0005524">
    <property type="term" value="F:ATP binding"/>
    <property type="evidence" value="ECO:0007669"/>
    <property type="project" value="UniProtKB-UniRule"/>
</dbReference>
<keyword evidence="9 12" id="KW-0238">DNA-binding</keyword>
<evidence type="ECO:0000256" key="10">
    <source>
        <dbReference type="ARBA" id="ARBA00023204"/>
    </source>
</evidence>
<dbReference type="Proteomes" id="UP000095350">
    <property type="component" value="Unassembled WGS sequence"/>
</dbReference>
<keyword evidence="8 12" id="KW-0067">ATP-binding</keyword>
<proteinExistence type="inferred from homology"/>
<evidence type="ECO:0000256" key="11">
    <source>
        <dbReference type="ARBA" id="ARBA00023236"/>
    </source>
</evidence>
<dbReference type="CDD" id="cd03242">
    <property type="entry name" value="ABC_RecF"/>
    <property type="match status" value="1"/>
</dbReference>
<dbReference type="InterPro" id="IPR018078">
    <property type="entry name" value="DNA-binding_RecF_CS"/>
</dbReference>